<feature type="domain" description="ENPP1-3/EXOG-like endonuclease/phosphodiesterase" evidence="2">
    <location>
        <begin position="62"/>
        <end position="258"/>
    </location>
</feature>
<dbReference type="GO" id="GO:0016787">
    <property type="term" value="F:hydrolase activity"/>
    <property type="evidence" value="ECO:0007669"/>
    <property type="project" value="InterPro"/>
</dbReference>
<dbReference type="STRING" id="8005.ENSEEEP00000000875"/>
<reference evidence="4" key="3">
    <citation type="submission" date="2020-05" db="EMBL/GenBank/DDBJ databases">
        <title>Electrophorus electricus (electric eel) genome, fEleEle1, primary haplotype.</title>
        <authorList>
            <person name="Myers G."/>
            <person name="Meyer A."/>
            <person name="Fedrigo O."/>
            <person name="Formenti G."/>
            <person name="Rhie A."/>
            <person name="Tracey A."/>
            <person name="Sims Y."/>
            <person name="Jarvis E.D."/>
        </authorList>
    </citation>
    <scope>NUCLEOTIDE SEQUENCE [LARGE SCALE GENOMIC DNA]</scope>
</reference>
<feature type="signal peptide" evidence="1">
    <location>
        <begin position="1"/>
        <end position="19"/>
    </location>
</feature>
<proteinExistence type="predicted"/>
<dbReference type="InterPro" id="IPR039015">
    <property type="entry name" value="ENDOD1"/>
</dbReference>
<reference evidence="5" key="2">
    <citation type="journal article" date="2017" name="Sci. Adv.">
        <title>A tail of two voltages: Proteomic comparison of the three electric organs of the electric eel.</title>
        <authorList>
            <person name="Traeger L.L."/>
            <person name="Sabat G."/>
            <person name="Barrett-Wilt G.A."/>
            <person name="Wells G.B."/>
            <person name="Sussman M.R."/>
        </authorList>
    </citation>
    <scope>NUCLEOTIDE SEQUENCE [LARGE SCALE GENOMIC DNA]</scope>
</reference>
<evidence type="ECO:0000256" key="1">
    <source>
        <dbReference type="SAM" id="SignalP"/>
    </source>
</evidence>
<dbReference type="Gene3D" id="3.40.570.10">
    <property type="entry name" value="Extracellular Endonuclease, subunit A"/>
    <property type="match status" value="1"/>
</dbReference>
<dbReference type="GO" id="GO:0046872">
    <property type="term" value="F:metal ion binding"/>
    <property type="evidence" value="ECO:0007669"/>
    <property type="project" value="InterPro"/>
</dbReference>
<evidence type="ECO:0000259" key="2">
    <source>
        <dbReference type="SMART" id="SM00477"/>
    </source>
</evidence>
<dbReference type="InterPro" id="IPR044929">
    <property type="entry name" value="DNA/RNA_non-sp_Endonuclease_sf"/>
</dbReference>
<dbReference type="Ensembl" id="ENSEEET00000000894.2">
    <property type="protein sequence ID" value="ENSEEEP00000000875.2"/>
    <property type="gene ID" value="ENSEEEG00000000597.2"/>
</dbReference>
<evidence type="ECO:0000313" key="4">
    <source>
        <dbReference type="Ensembl" id="ENSEEEP00000000875.2"/>
    </source>
</evidence>
<dbReference type="Proteomes" id="UP000314983">
    <property type="component" value="Chromosome 13"/>
</dbReference>
<dbReference type="PANTHER" id="PTHR21472">
    <property type="entry name" value="ENDONUCLEASE DOMAIN-CONTAINING 1 PROTEIN ENDOD1"/>
    <property type="match status" value="1"/>
</dbReference>
<dbReference type="AlphaFoldDB" id="A0A4W4DP46"/>
<dbReference type="GO" id="GO:0003676">
    <property type="term" value="F:nucleic acid binding"/>
    <property type="evidence" value="ECO:0007669"/>
    <property type="project" value="InterPro"/>
</dbReference>
<dbReference type="PANTHER" id="PTHR21472:SF30">
    <property type="entry name" value="ENDONUCLEASE DOMAIN-CONTAINING 1 PROTEIN-RELATED"/>
    <property type="match status" value="1"/>
</dbReference>
<dbReference type="GeneTree" id="ENSGT01030000234592"/>
<dbReference type="InterPro" id="IPR020821">
    <property type="entry name" value="ENPP1-3/EXOG-like_nuc-like"/>
</dbReference>
<dbReference type="SMART" id="SM00477">
    <property type="entry name" value="NUC"/>
    <property type="match status" value="1"/>
</dbReference>
<sequence length="285" mass="32521">MARLPHTVLLLALTSLASSRLVADFLNNNGCPQFFLKTAQGHVTPPVLRNPHHLICQRYMGQDRFATLYDTRNKIPTYSAYLYVPHVHLVRANQWWTEPDLTEHNQAQYSDYQGSGKERGHLYPAYQNNNNVQMDATFTLTNAAPQDDKFNKAWFHNVERKLAQQITKLYLDVFLYTVYGHIYYLNGMTFFPLESPDETIISFCLIAVNVPSYFWTAYCCLDNNYRLVASGGYIASWNGQIQLQSKSILDLEKDLASHYHIGAFPVFGGLCYGVGLSGGVNYTQY</sequence>
<dbReference type="OMA" id="ICQRYMG"/>
<organism evidence="4 5">
    <name type="scientific">Electrophorus electricus</name>
    <name type="common">Electric eel</name>
    <name type="synonym">Gymnotus electricus</name>
    <dbReference type="NCBI Taxonomy" id="8005"/>
    <lineage>
        <taxon>Eukaryota</taxon>
        <taxon>Metazoa</taxon>
        <taxon>Chordata</taxon>
        <taxon>Craniata</taxon>
        <taxon>Vertebrata</taxon>
        <taxon>Euteleostomi</taxon>
        <taxon>Actinopterygii</taxon>
        <taxon>Neopterygii</taxon>
        <taxon>Teleostei</taxon>
        <taxon>Ostariophysi</taxon>
        <taxon>Gymnotiformes</taxon>
        <taxon>Gymnotoidei</taxon>
        <taxon>Gymnotidae</taxon>
        <taxon>Electrophorus</taxon>
    </lineage>
</organism>
<dbReference type="SMART" id="SM00892">
    <property type="entry name" value="Endonuclease_NS"/>
    <property type="match status" value="1"/>
</dbReference>
<dbReference type="SUPFAM" id="SSF54060">
    <property type="entry name" value="His-Me finger endonucleases"/>
    <property type="match status" value="1"/>
</dbReference>
<accession>A0A4W4DP46</accession>
<gene>
    <name evidence="4" type="primary">MFAP4</name>
</gene>
<evidence type="ECO:0000313" key="5">
    <source>
        <dbReference type="Proteomes" id="UP000314983"/>
    </source>
</evidence>
<keyword evidence="5" id="KW-1185">Reference proteome</keyword>
<name>A0A4W4DP46_ELEEL</name>
<reference evidence="4" key="5">
    <citation type="submission" date="2025-09" db="UniProtKB">
        <authorList>
            <consortium name="Ensembl"/>
        </authorList>
    </citation>
    <scope>IDENTIFICATION</scope>
</reference>
<dbReference type="InterPro" id="IPR044925">
    <property type="entry name" value="His-Me_finger_sf"/>
</dbReference>
<evidence type="ECO:0000259" key="3">
    <source>
        <dbReference type="SMART" id="SM00892"/>
    </source>
</evidence>
<reference evidence="5" key="1">
    <citation type="journal article" date="2014" name="Science">
        <title>Nonhuman genetics. Genomic basis for the convergent evolution of electric organs.</title>
        <authorList>
            <person name="Gallant J.R."/>
            <person name="Traeger L.L."/>
            <person name="Volkening J.D."/>
            <person name="Moffett H."/>
            <person name="Chen P.H."/>
            <person name="Novina C.D."/>
            <person name="Phillips G.N.Jr."/>
            <person name="Anand R."/>
            <person name="Wells G.B."/>
            <person name="Pinch M."/>
            <person name="Guth R."/>
            <person name="Unguez G.A."/>
            <person name="Albert J.S."/>
            <person name="Zakon H.H."/>
            <person name="Samanta M.P."/>
            <person name="Sussman M.R."/>
        </authorList>
    </citation>
    <scope>NUCLEOTIDE SEQUENCE [LARGE SCALE GENOMIC DNA]</scope>
</reference>
<keyword evidence="1" id="KW-0732">Signal</keyword>
<dbReference type="InterPro" id="IPR001604">
    <property type="entry name" value="Endo_G_ENPP1-like_dom"/>
</dbReference>
<feature type="chain" id="PRO_5044211151" evidence="1">
    <location>
        <begin position="20"/>
        <end position="285"/>
    </location>
</feature>
<protein>
    <submittedName>
        <fullName evidence="4">Uncharacterized protein</fullName>
    </submittedName>
</protein>
<feature type="domain" description="DNA/RNA non-specific endonuclease/pyrophosphatase/phosphodiesterase" evidence="3">
    <location>
        <begin position="61"/>
        <end position="261"/>
    </location>
</feature>
<dbReference type="Pfam" id="PF01223">
    <property type="entry name" value="Endonuclease_NS"/>
    <property type="match status" value="1"/>
</dbReference>
<reference evidence="4" key="4">
    <citation type="submission" date="2025-08" db="UniProtKB">
        <authorList>
            <consortium name="Ensembl"/>
        </authorList>
    </citation>
    <scope>IDENTIFICATION</scope>
</reference>